<gene>
    <name evidence="8" type="ORF">FMM08_08180</name>
</gene>
<dbReference type="Gene3D" id="1.20.1630.10">
    <property type="entry name" value="Formate dehydrogenase/DMSO reductase domain"/>
    <property type="match status" value="1"/>
</dbReference>
<evidence type="ECO:0000313" key="8">
    <source>
        <dbReference type="EMBL" id="TXR56714.1"/>
    </source>
</evidence>
<keyword evidence="5" id="KW-1133">Transmembrane helix</keyword>
<dbReference type="AlphaFoldDB" id="A0A5C8ZGL4"/>
<evidence type="ECO:0000256" key="6">
    <source>
        <dbReference type="ARBA" id="ARBA00023136"/>
    </source>
</evidence>
<keyword evidence="9" id="KW-1185">Reference proteome</keyword>
<dbReference type="RefSeq" id="WP_147925843.1">
    <property type="nucleotide sequence ID" value="NZ_VKAC01000004.1"/>
</dbReference>
<comment type="caution">
    <text evidence="8">The sequence shown here is derived from an EMBL/GenBank/DDBJ whole genome shotgun (WGS) entry which is preliminary data.</text>
</comment>
<protein>
    <recommendedName>
        <fullName evidence="10">Polysulphide reductase, NrfD</fullName>
    </recommendedName>
</protein>
<dbReference type="InterPro" id="IPR005614">
    <property type="entry name" value="NrfD-like"/>
</dbReference>
<feature type="compositionally biased region" description="Gly residues" evidence="7">
    <location>
        <begin position="1"/>
        <end position="10"/>
    </location>
</feature>
<feature type="region of interest" description="Disordered" evidence="7">
    <location>
        <begin position="362"/>
        <end position="386"/>
    </location>
</feature>
<keyword evidence="3" id="KW-1003">Cell membrane</keyword>
<feature type="region of interest" description="Disordered" evidence="7">
    <location>
        <begin position="1"/>
        <end position="41"/>
    </location>
</feature>
<sequence>MSTGGVGDGGKGAEHPSEQGAPRATTQGVGDRPRRRRGAESVVVPDADFQSYYGRQVIHTPVWEVPQVPGYLYLGGMSGAASVMGALADATGRPALAKVGRLAASGGSVVSVVLLIDDLGVPTRFLNMLRVVKWTSPLSVGSWILMPFSTGAGLAAVHELSGVVLPLVRKVAGQRLGHLAEVVLPVAGRLGGVGSALFGPPLATYTAVLIADTAVPAWHSVYPELPFVFAASGAASAGGIGMVAAPVGEAGPARRMGALGAVAELALSRRMEHRIGMIGEAYRTGRAGVLLRLSRVAMAGGAAGALASDLPVWPRTARAQRARRVVSVVGGALLNAGAALTRFGVYEAGMISARDPKYTVVPQRERLDARREGREPDPHLAPETAP</sequence>
<keyword evidence="6" id="KW-0472">Membrane</keyword>
<accession>A0A5C8ZGL4</accession>
<dbReference type="GO" id="GO:0005886">
    <property type="term" value="C:plasma membrane"/>
    <property type="evidence" value="ECO:0007669"/>
    <property type="project" value="UniProtKB-SubCell"/>
</dbReference>
<keyword evidence="4" id="KW-0812">Transmembrane</keyword>
<dbReference type="Proteomes" id="UP000321234">
    <property type="component" value="Unassembled WGS sequence"/>
</dbReference>
<evidence type="ECO:0008006" key="10">
    <source>
        <dbReference type="Google" id="ProtNLM"/>
    </source>
</evidence>
<evidence type="ECO:0000256" key="7">
    <source>
        <dbReference type="SAM" id="MobiDB-lite"/>
    </source>
</evidence>
<evidence type="ECO:0000256" key="2">
    <source>
        <dbReference type="ARBA" id="ARBA00008929"/>
    </source>
</evidence>
<evidence type="ECO:0000256" key="5">
    <source>
        <dbReference type="ARBA" id="ARBA00022989"/>
    </source>
</evidence>
<organism evidence="8 9">
    <name type="scientific">Quadrisphaera setariae</name>
    <dbReference type="NCBI Taxonomy" id="2593304"/>
    <lineage>
        <taxon>Bacteria</taxon>
        <taxon>Bacillati</taxon>
        <taxon>Actinomycetota</taxon>
        <taxon>Actinomycetes</taxon>
        <taxon>Kineosporiales</taxon>
        <taxon>Kineosporiaceae</taxon>
        <taxon>Quadrisphaera</taxon>
    </lineage>
</organism>
<reference evidence="8 9" key="1">
    <citation type="submission" date="2019-07" db="EMBL/GenBank/DDBJ databases">
        <title>Quadrisphaera sp. strain DD2A genome sequencing and assembly.</title>
        <authorList>
            <person name="Kim I."/>
        </authorList>
    </citation>
    <scope>NUCLEOTIDE SEQUENCE [LARGE SCALE GENOMIC DNA]</scope>
    <source>
        <strain evidence="8 9">DD2A</strain>
    </source>
</reference>
<dbReference type="OrthoDB" id="112837at2"/>
<evidence type="ECO:0000256" key="1">
    <source>
        <dbReference type="ARBA" id="ARBA00004651"/>
    </source>
</evidence>
<feature type="compositionally biased region" description="Basic and acidic residues" evidence="7">
    <location>
        <begin position="363"/>
        <end position="380"/>
    </location>
</feature>
<name>A0A5C8ZGL4_9ACTN</name>
<evidence type="ECO:0000256" key="4">
    <source>
        <dbReference type="ARBA" id="ARBA00022692"/>
    </source>
</evidence>
<comment type="subcellular location">
    <subcellularLocation>
        <location evidence="1">Cell membrane</location>
        <topology evidence="1">Multi-pass membrane protein</topology>
    </subcellularLocation>
</comment>
<evidence type="ECO:0000256" key="3">
    <source>
        <dbReference type="ARBA" id="ARBA00022475"/>
    </source>
</evidence>
<dbReference type="Pfam" id="PF03916">
    <property type="entry name" value="NrfD"/>
    <property type="match status" value="1"/>
</dbReference>
<proteinExistence type="inferred from homology"/>
<dbReference type="EMBL" id="VKAC01000004">
    <property type="protein sequence ID" value="TXR56714.1"/>
    <property type="molecule type" value="Genomic_DNA"/>
</dbReference>
<comment type="similarity">
    <text evidence="2">Belongs to the NrfD family.</text>
</comment>
<evidence type="ECO:0000313" key="9">
    <source>
        <dbReference type="Proteomes" id="UP000321234"/>
    </source>
</evidence>